<accession>A0A7W3JMM8</accession>
<dbReference type="NCBIfam" id="TIGR04088">
    <property type="entry name" value="cognate_SipW"/>
    <property type="match status" value="1"/>
</dbReference>
<dbReference type="InterPro" id="IPR023833">
    <property type="entry name" value="Signal_pept_SipW-depend-type"/>
</dbReference>
<gene>
    <name evidence="2" type="ORF">FHX48_000728</name>
</gene>
<protein>
    <submittedName>
        <fullName evidence="2">Putative ribosomally synthesized peptide with SipW-like signal peptide</fullName>
    </submittedName>
</protein>
<evidence type="ECO:0000256" key="1">
    <source>
        <dbReference type="SAM" id="SignalP"/>
    </source>
</evidence>
<organism evidence="2 3">
    <name type="scientific">Microbacterium halimionae</name>
    <dbReference type="NCBI Taxonomy" id="1526413"/>
    <lineage>
        <taxon>Bacteria</taxon>
        <taxon>Bacillati</taxon>
        <taxon>Actinomycetota</taxon>
        <taxon>Actinomycetes</taxon>
        <taxon>Micrococcales</taxon>
        <taxon>Microbacteriaceae</taxon>
        <taxon>Microbacterium</taxon>
    </lineage>
</organism>
<dbReference type="Proteomes" id="UP000526083">
    <property type="component" value="Unassembled WGS sequence"/>
</dbReference>
<name>A0A7W3JMM8_9MICO</name>
<feature type="signal peptide" evidence="1">
    <location>
        <begin position="1"/>
        <end position="35"/>
    </location>
</feature>
<dbReference type="RefSeq" id="WP_167048650.1">
    <property type="nucleotide sequence ID" value="NZ_JAAOZB010000002.1"/>
</dbReference>
<proteinExistence type="predicted"/>
<comment type="caution">
    <text evidence="2">The sequence shown here is derived from an EMBL/GenBank/DDBJ whole genome shotgun (WGS) entry which is preliminary data.</text>
</comment>
<keyword evidence="3" id="KW-1185">Reference proteome</keyword>
<dbReference type="EMBL" id="JACGWY010000001">
    <property type="protein sequence ID" value="MBA8815676.1"/>
    <property type="molecule type" value="Genomic_DNA"/>
</dbReference>
<sequence>MNTTGATKTRNRRRRILALAAGVGVLGLGATATFAAWTDSEWIFGGNGADAVGVATSTFEVEQSIDGATWVQEEAAPGNEVTFSPNALALTPGDATYSGVALRTTSDSITGTLALNPALAATAAQVTGVNDTDDLLFDALLVRVATVELQPGDPIPTCEAATFADVAYTTSGVAAALSSTGLAAETLDAESGDVQYYCFEVSLPSPLVPAGAATVDDYMGRAVSPMWEFFGQS</sequence>
<keyword evidence="1" id="KW-0732">Signal</keyword>
<feature type="chain" id="PRO_5031435303" evidence="1">
    <location>
        <begin position="36"/>
        <end position="233"/>
    </location>
</feature>
<evidence type="ECO:0000313" key="2">
    <source>
        <dbReference type="EMBL" id="MBA8815676.1"/>
    </source>
</evidence>
<reference evidence="2 3" key="1">
    <citation type="submission" date="2020-07" db="EMBL/GenBank/DDBJ databases">
        <title>Sequencing the genomes of 1000 actinobacteria strains.</title>
        <authorList>
            <person name="Klenk H.-P."/>
        </authorList>
    </citation>
    <scope>NUCLEOTIDE SEQUENCE [LARGE SCALE GENOMIC DNA]</scope>
    <source>
        <strain evidence="2 3">DSM 27576</strain>
    </source>
</reference>
<dbReference type="AlphaFoldDB" id="A0A7W3JMM8"/>
<evidence type="ECO:0000313" key="3">
    <source>
        <dbReference type="Proteomes" id="UP000526083"/>
    </source>
</evidence>